<protein>
    <submittedName>
        <fullName evidence="4">Uncharacterized protein</fullName>
    </submittedName>
</protein>
<name>A0A7W3JJR8_9MICO</name>
<feature type="region of interest" description="Disordered" evidence="1">
    <location>
        <begin position="25"/>
        <end position="44"/>
    </location>
</feature>
<dbReference type="Proteomes" id="UP000522688">
    <property type="component" value="Unassembled WGS sequence"/>
</dbReference>
<organism evidence="4 6">
    <name type="scientific">Frigoribacterium faeni</name>
    <dbReference type="NCBI Taxonomy" id="145483"/>
    <lineage>
        <taxon>Bacteria</taxon>
        <taxon>Bacillati</taxon>
        <taxon>Actinomycetota</taxon>
        <taxon>Actinomycetes</taxon>
        <taxon>Micrococcales</taxon>
        <taxon>Microbacteriaceae</taxon>
        <taxon>Frigoribacterium</taxon>
    </lineage>
</organism>
<reference evidence="4 6" key="2">
    <citation type="submission" date="2020-07" db="EMBL/GenBank/DDBJ databases">
        <title>Sequencing the genomes of 1000 actinobacteria strains.</title>
        <authorList>
            <person name="Klenk H.-P."/>
        </authorList>
    </citation>
    <scope>NUCLEOTIDE SEQUENCE [LARGE SCALE GENOMIC DNA]</scope>
    <source>
        <strain evidence="4 6">DSM 10309</strain>
    </source>
</reference>
<evidence type="ECO:0000313" key="4">
    <source>
        <dbReference type="EMBL" id="MBA8814118.1"/>
    </source>
</evidence>
<evidence type="ECO:0000313" key="5">
    <source>
        <dbReference type="Proteomes" id="UP000321154"/>
    </source>
</evidence>
<comment type="caution">
    <text evidence="4">The sequence shown here is derived from an EMBL/GenBank/DDBJ whole genome shotgun (WGS) entry which is preliminary data.</text>
</comment>
<gene>
    <name evidence="4" type="ORF">FB463_002384</name>
    <name evidence="3" type="ORF">FFA01_10190</name>
</gene>
<dbReference type="RefSeq" id="WP_146853646.1">
    <property type="nucleotide sequence ID" value="NZ_BAAAHR010000006.1"/>
</dbReference>
<keyword evidence="2" id="KW-1133">Transmembrane helix</keyword>
<dbReference type="AlphaFoldDB" id="A0A7W3JJR8"/>
<dbReference type="EMBL" id="BJUV01000007">
    <property type="protein sequence ID" value="GEK82710.1"/>
    <property type="molecule type" value="Genomic_DNA"/>
</dbReference>
<evidence type="ECO:0000256" key="2">
    <source>
        <dbReference type="SAM" id="Phobius"/>
    </source>
</evidence>
<keyword evidence="2" id="KW-0472">Membrane</keyword>
<evidence type="ECO:0000256" key="1">
    <source>
        <dbReference type="SAM" id="MobiDB-lite"/>
    </source>
</evidence>
<keyword evidence="2" id="KW-0812">Transmembrane</keyword>
<reference evidence="3 5" key="1">
    <citation type="submission" date="2019-07" db="EMBL/GenBank/DDBJ databases">
        <title>Whole genome shotgun sequence of Frigoribacterium faeni NBRC 103066.</title>
        <authorList>
            <person name="Hosoyama A."/>
            <person name="Uohara A."/>
            <person name="Ohji S."/>
            <person name="Ichikawa N."/>
        </authorList>
    </citation>
    <scope>NUCLEOTIDE SEQUENCE [LARGE SCALE GENOMIC DNA]</scope>
    <source>
        <strain evidence="3 5">NBRC 103066</strain>
    </source>
</reference>
<sequence>MTPLPDDGSRRDERPDDALQDARQLFRSGDGDEPPTVTPAPRQGRDTVDAVVAVGLGAALLAGAGLVILAIASVVVPFLLFIPLAFG</sequence>
<evidence type="ECO:0000313" key="3">
    <source>
        <dbReference type="EMBL" id="GEK82710.1"/>
    </source>
</evidence>
<feature type="transmembrane region" description="Helical" evidence="2">
    <location>
        <begin position="50"/>
        <end position="82"/>
    </location>
</feature>
<proteinExistence type="predicted"/>
<accession>A0A7W3JJR8</accession>
<dbReference type="Proteomes" id="UP000321154">
    <property type="component" value="Unassembled WGS sequence"/>
</dbReference>
<keyword evidence="5" id="KW-1185">Reference proteome</keyword>
<dbReference type="EMBL" id="JACGWW010000003">
    <property type="protein sequence ID" value="MBA8814118.1"/>
    <property type="molecule type" value="Genomic_DNA"/>
</dbReference>
<evidence type="ECO:0000313" key="6">
    <source>
        <dbReference type="Proteomes" id="UP000522688"/>
    </source>
</evidence>